<dbReference type="EMBL" id="GEGO01002999">
    <property type="protein sequence ID" value="JAR92405.1"/>
    <property type="molecule type" value="Transcribed_RNA"/>
</dbReference>
<evidence type="ECO:0000313" key="1">
    <source>
        <dbReference type="EMBL" id="JAR92405.1"/>
    </source>
</evidence>
<accession>A0A147BPX2</accession>
<reference evidence="1" key="1">
    <citation type="journal article" date="2018" name="PLoS Negl. Trop. Dis.">
        <title>Sialome diversity of ticks revealed by RNAseq of single tick salivary glands.</title>
        <authorList>
            <person name="Perner J."/>
            <person name="Kropackova S."/>
            <person name="Kopacek P."/>
            <person name="Ribeiro J.M."/>
        </authorList>
    </citation>
    <scope>NUCLEOTIDE SEQUENCE</scope>
    <source>
        <strain evidence="1">Siblings of single egg batch collected in Ceske Budejovice</strain>
        <tissue evidence="1">Salivary glands</tissue>
    </source>
</reference>
<protein>
    <submittedName>
        <fullName evidence="1">Putative secreted protein</fullName>
    </submittedName>
</protein>
<sequence length="80" mass="9487">MMSPAWETKRLIKFLYLLCKVGVVCIIMIRPGSWNIVAAIVTLRSLRKHCLLCLHIFHSNIVVEHNFYYLLQWFTVRLPQ</sequence>
<dbReference type="AlphaFoldDB" id="A0A147BPX2"/>
<organism evidence="1">
    <name type="scientific">Ixodes ricinus</name>
    <name type="common">Common tick</name>
    <name type="synonym">Acarus ricinus</name>
    <dbReference type="NCBI Taxonomy" id="34613"/>
    <lineage>
        <taxon>Eukaryota</taxon>
        <taxon>Metazoa</taxon>
        <taxon>Ecdysozoa</taxon>
        <taxon>Arthropoda</taxon>
        <taxon>Chelicerata</taxon>
        <taxon>Arachnida</taxon>
        <taxon>Acari</taxon>
        <taxon>Parasitiformes</taxon>
        <taxon>Ixodida</taxon>
        <taxon>Ixodoidea</taxon>
        <taxon>Ixodidae</taxon>
        <taxon>Ixodinae</taxon>
        <taxon>Ixodes</taxon>
    </lineage>
</organism>
<name>A0A147BPX2_IXORI</name>
<proteinExistence type="predicted"/>